<keyword evidence="3" id="KW-1185">Reference proteome</keyword>
<feature type="region of interest" description="Disordered" evidence="1">
    <location>
        <begin position="139"/>
        <end position="173"/>
    </location>
</feature>
<evidence type="ECO:0000256" key="1">
    <source>
        <dbReference type="SAM" id="MobiDB-lite"/>
    </source>
</evidence>
<proteinExistence type="predicted"/>
<accession>A0ABU6U8I5</accession>
<protein>
    <submittedName>
        <fullName evidence="2">Uncharacterized protein</fullName>
    </submittedName>
</protein>
<reference evidence="2 3" key="1">
    <citation type="journal article" date="2023" name="Plants (Basel)">
        <title>Bridging the Gap: Combining Genomics and Transcriptomics Approaches to Understand Stylosanthes scabra, an Orphan Legume from the Brazilian Caatinga.</title>
        <authorList>
            <person name="Ferreira-Neto J.R.C."/>
            <person name="da Silva M.D."/>
            <person name="Binneck E."/>
            <person name="de Melo N.F."/>
            <person name="da Silva R.H."/>
            <person name="de Melo A.L.T.M."/>
            <person name="Pandolfi V."/>
            <person name="Bustamante F.O."/>
            <person name="Brasileiro-Vidal A.C."/>
            <person name="Benko-Iseppon A.M."/>
        </authorList>
    </citation>
    <scope>NUCLEOTIDE SEQUENCE [LARGE SCALE GENOMIC DNA]</scope>
    <source>
        <tissue evidence="2">Leaves</tissue>
    </source>
</reference>
<organism evidence="2 3">
    <name type="scientific">Stylosanthes scabra</name>
    <dbReference type="NCBI Taxonomy" id="79078"/>
    <lineage>
        <taxon>Eukaryota</taxon>
        <taxon>Viridiplantae</taxon>
        <taxon>Streptophyta</taxon>
        <taxon>Embryophyta</taxon>
        <taxon>Tracheophyta</taxon>
        <taxon>Spermatophyta</taxon>
        <taxon>Magnoliopsida</taxon>
        <taxon>eudicotyledons</taxon>
        <taxon>Gunneridae</taxon>
        <taxon>Pentapetalae</taxon>
        <taxon>rosids</taxon>
        <taxon>fabids</taxon>
        <taxon>Fabales</taxon>
        <taxon>Fabaceae</taxon>
        <taxon>Papilionoideae</taxon>
        <taxon>50 kb inversion clade</taxon>
        <taxon>dalbergioids sensu lato</taxon>
        <taxon>Dalbergieae</taxon>
        <taxon>Pterocarpus clade</taxon>
        <taxon>Stylosanthes</taxon>
    </lineage>
</organism>
<evidence type="ECO:0000313" key="3">
    <source>
        <dbReference type="Proteomes" id="UP001341840"/>
    </source>
</evidence>
<dbReference type="Proteomes" id="UP001341840">
    <property type="component" value="Unassembled WGS sequence"/>
</dbReference>
<evidence type="ECO:0000313" key="2">
    <source>
        <dbReference type="EMBL" id="MED6157502.1"/>
    </source>
</evidence>
<gene>
    <name evidence="2" type="ORF">PIB30_023700</name>
</gene>
<name>A0ABU6U8I5_9FABA</name>
<feature type="compositionally biased region" description="Basic residues" evidence="1">
    <location>
        <begin position="1"/>
        <end position="11"/>
    </location>
</feature>
<sequence length="173" mass="18489">MRRPRNRRRRLGACQRPTHVGEGRADPIEVAESVEATGRGWRGAYPTDLGWCQHQAGGRGGGDKFTGLPPIHPSDPGDHDPIEPDTQFNGSQVHLDLIEPLSGPSHLFMALGGTPPSAAHVPSGSWDVPFMEHACLPTPPASPALAEQPDEPAARGRARRAPRRRGCGTGGHM</sequence>
<feature type="region of interest" description="Disordered" evidence="1">
    <location>
        <begin position="1"/>
        <end position="25"/>
    </location>
</feature>
<comment type="caution">
    <text evidence="2">The sequence shown here is derived from an EMBL/GenBank/DDBJ whole genome shotgun (WGS) entry which is preliminary data.</text>
</comment>
<dbReference type="EMBL" id="JASCZI010120912">
    <property type="protein sequence ID" value="MED6157502.1"/>
    <property type="molecule type" value="Genomic_DNA"/>
</dbReference>
<feature type="compositionally biased region" description="Basic residues" evidence="1">
    <location>
        <begin position="156"/>
        <end position="166"/>
    </location>
</feature>